<evidence type="ECO:0000313" key="3">
    <source>
        <dbReference type="EMBL" id="KAF2239372.1"/>
    </source>
</evidence>
<reference evidence="3" key="1">
    <citation type="journal article" date="2020" name="Stud. Mycol.">
        <title>101 Dothideomycetes genomes: a test case for predicting lifestyles and emergence of pathogens.</title>
        <authorList>
            <person name="Haridas S."/>
            <person name="Albert R."/>
            <person name="Binder M."/>
            <person name="Bloem J."/>
            <person name="Labutti K."/>
            <person name="Salamov A."/>
            <person name="Andreopoulos B."/>
            <person name="Baker S."/>
            <person name="Barry K."/>
            <person name="Bills G."/>
            <person name="Bluhm B."/>
            <person name="Cannon C."/>
            <person name="Castanera R."/>
            <person name="Culley D."/>
            <person name="Daum C."/>
            <person name="Ezra D."/>
            <person name="Gonzalez J."/>
            <person name="Henrissat B."/>
            <person name="Kuo A."/>
            <person name="Liang C."/>
            <person name="Lipzen A."/>
            <person name="Lutzoni F."/>
            <person name="Magnuson J."/>
            <person name="Mondo S."/>
            <person name="Nolan M."/>
            <person name="Ohm R."/>
            <person name="Pangilinan J."/>
            <person name="Park H.-J."/>
            <person name="Ramirez L."/>
            <person name="Alfaro M."/>
            <person name="Sun H."/>
            <person name="Tritt A."/>
            <person name="Yoshinaga Y."/>
            <person name="Zwiers L.-H."/>
            <person name="Turgeon B."/>
            <person name="Goodwin S."/>
            <person name="Spatafora J."/>
            <person name="Crous P."/>
            <person name="Grigoriev I."/>
        </authorList>
    </citation>
    <scope>NUCLEOTIDE SEQUENCE</scope>
    <source>
        <strain evidence="3">Tuck. ex Michener</strain>
    </source>
</reference>
<name>A0A6A6HNB6_VIRVR</name>
<protein>
    <recommendedName>
        <fullName evidence="5">Thioesterase family protein</fullName>
    </recommendedName>
</protein>
<gene>
    <name evidence="3" type="ORF">EV356DRAFT_572801</name>
</gene>
<sequence length="313" mass="35209">MTTFQKATEIQPLTSHTYAANFPDDWCIGSVPHGGFITAVFLCVARTHFATTLQRQNQPDTFTLHLEFLRRTQTGPALFTVRDIKLGRQASVIHVTLSQANREEVVGYISNAHLAREEGASLPTDWALHPKPIPADVALLKAGTEPRWGELEKMPFAEFRKASNRVRFFFPRNGQLGRGMTDEWLCMRSGERFTNESVGFVADMWPQLVETYSSKGDPYALEKKGNEKPSIGSMWYPTLLLNLDVKKVLPEEGVEFLFQRVQAKKIQNGRFDLESIVMDEQGDVVALSHHVVFAVSAARNLAERSNGSRESKL</sequence>
<dbReference type="SUPFAM" id="SSF54637">
    <property type="entry name" value="Thioesterase/thiol ester dehydrase-isomerase"/>
    <property type="match status" value="1"/>
</dbReference>
<dbReference type="Pfam" id="PF13622">
    <property type="entry name" value="4HBT_3"/>
    <property type="match status" value="1"/>
</dbReference>
<dbReference type="InterPro" id="IPR029069">
    <property type="entry name" value="HotDog_dom_sf"/>
</dbReference>
<dbReference type="PANTHER" id="PTHR38110">
    <property type="entry name" value="CHROMOSOME 23, WHOLE GENOME SHOTGUN SEQUENCE"/>
    <property type="match status" value="1"/>
</dbReference>
<dbReference type="Pfam" id="PF20789">
    <property type="entry name" value="4HBT_3C"/>
    <property type="match status" value="1"/>
</dbReference>
<evidence type="ECO:0000259" key="2">
    <source>
        <dbReference type="Pfam" id="PF20789"/>
    </source>
</evidence>
<keyword evidence="4" id="KW-1185">Reference proteome</keyword>
<dbReference type="InterPro" id="IPR049450">
    <property type="entry name" value="ACOT8-like_C"/>
</dbReference>
<dbReference type="EMBL" id="ML991773">
    <property type="protein sequence ID" value="KAF2239372.1"/>
    <property type="molecule type" value="Genomic_DNA"/>
</dbReference>
<dbReference type="AlphaFoldDB" id="A0A6A6HNB6"/>
<feature type="domain" description="Acyl-CoA thioesterase-like N-terminal HotDog" evidence="1">
    <location>
        <begin position="23"/>
        <end position="110"/>
    </location>
</feature>
<dbReference type="Gene3D" id="2.40.160.210">
    <property type="entry name" value="Acyl-CoA thioesterase, double hotdog domain"/>
    <property type="match status" value="1"/>
</dbReference>
<evidence type="ECO:0000259" key="1">
    <source>
        <dbReference type="Pfam" id="PF13622"/>
    </source>
</evidence>
<dbReference type="Proteomes" id="UP000800092">
    <property type="component" value="Unassembled WGS sequence"/>
</dbReference>
<evidence type="ECO:0008006" key="5">
    <source>
        <dbReference type="Google" id="ProtNLM"/>
    </source>
</evidence>
<dbReference type="InterPro" id="IPR049449">
    <property type="entry name" value="TesB_ACOT8-like_N"/>
</dbReference>
<proteinExistence type="predicted"/>
<dbReference type="PANTHER" id="PTHR38110:SF1">
    <property type="entry name" value="THIOESTERASE DOMAIN-CONTAINING PROTEIN"/>
    <property type="match status" value="1"/>
</dbReference>
<accession>A0A6A6HNB6</accession>
<organism evidence="3 4">
    <name type="scientific">Viridothelium virens</name>
    <name type="common">Speckled blister lichen</name>
    <name type="synonym">Trypethelium virens</name>
    <dbReference type="NCBI Taxonomy" id="1048519"/>
    <lineage>
        <taxon>Eukaryota</taxon>
        <taxon>Fungi</taxon>
        <taxon>Dikarya</taxon>
        <taxon>Ascomycota</taxon>
        <taxon>Pezizomycotina</taxon>
        <taxon>Dothideomycetes</taxon>
        <taxon>Dothideomycetes incertae sedis</taxon>
        <taxon>Trypetheliales</taxon>
        <taxon>Trypetheliaceae</taxon>
        <taxon>Viridothelium</taxon>
    </lineage>
</organism>
<dbReference type="OrthoDB" id="2532955at2759"/>
<feature type="domain" description="Acyl-CoA thioesterase-like C-terminal" evidence="2">
    <location>
        <begin position="163"/>
        <end position="293"/>
    </location>
</feature>
<dbReference type="InterPro" id="IPR042171">
    <property type="entry name" value="Acyl-CoA_hotdog"/>
</dbReference>
<dbReference type="InterPro" id="IPR052389">
    <property type="entry name" value="Sec_Metab_Biosynth-Assoc"/>
</dbReference>
<evidence type="ECO:0000313" key="4">
    <source>
        <dbReference type="Proteomes" id="UP000800092"/>
    </source>
</evidence>